<sequence>MLNLIYPDRTCEEKVEFKYAHTWEEKNFIVKAFVLDQIASPDNFNVSVNAEDEMFLYLQEAFHGNRNRALVEYFMSGKEVLNRVTSIINWKFQSFENVNSFLDFACGYGRMTRYLVQEMPPEKIWVSDIYAEAVEFQKAQFGVNGIVSVTDPKDYPVERKYDCIFVFSLFSHLPEKTFVPWLEKLYSMLSPNGILMFTVHDVILMPPEQVMPESGICFVPHSESRSLSTEEYGSTWVTESFVADAIAKASNGKAFYHRIKRGLLIQDLYLVVNDSQLDFSTLNLGVRPRGFVDFCSYTRHDELTLKGWAADTSWTNEVKEIQILLNGQLVQKCKPCYPRPDVVEFLKDERALISGWICSFYLDPAADISKELLMVKMICGNNVERVMMISLIEAALQDLMVLPPETPPETLPETSESPSIISKLKSLLRPIKHLILGNISTNNQV</sequence>
<evidence type="ECO:0000313" key="3">
    <source>
        <dbReference type="EMBL" id="MFB2834024.1"/>
    </source>
</evidence>
<gene>
    <name evidence="3" type="ORF">ACE1CA_05775</name>
</gene>
<dbReference type="EMBL" id="JBHFNT010000049">
    <property type="protein sequence ID" value="MFB2834024.1"/>
    <property type="molecule type" value="Genomic_DNA"/>
</dbReference>
<keyword evidence="4" id="KW-1185">Reference proteome</keyword>
<evidence type="ECO:0000259" key="2">
    <source>
        <dbReference type="Pfam" id="PF13649"/>
    </source>
</evidence>
<protein>
    <submittedName>
        <fullName evidence="3">Trans-aconitate 2-methyltransferase</fullName>
    </submittedName>
</protein>
<keyword evidence="1" id="KW-0808">Transferase</keyword>
<evidence type="ECO:0000256" key="1">
    <source>
        <dbReference type="ARBA" id="ARBA00022679"/>
    </source>
</evidence>
<reference evidence="3 4" key="1">
    <citation type="submission" date="2024-09" db="EMBL/GenBank/DDBJ databases">
        <title>Floridaenema gen nov. (Aerosakkonemataceae, Aerosakkonematales ord. nov., Cyanobacteria) from benthic tropical and subtropical fresh waters, with the description of four new species.</title>
        <authorList>
            <person name="Moretto J.A."/>
            <person name="Berthold D.E."/>
            <person name="Lefler F.W."/>
            <person name="Huang I.-S."/>
            <person name="Laughinghouse H. IV."/>
        </authorList>
    </citation>
    <scope>NUCLEOTIDE SEQUENCE [LARGE SCALE GENOMIC DNA]</scope>
    <source>
        <strain evidence="3 4">BLCC-F167</strain>
    </source>
</reference>
<evidence type="ECO:0000313" key="4">
    <source>
        <dbReference type="Proteomes" id="UP001576780"/>
    </source>
</evidence>
<dbReference type="InterPro" id="IPR029063">
    <property type="entry name" value="SAM-dependent_MTases_sf"/>
</dbReference>
<organism evidence="3 4">
    <name type="scientific">Floridaenema evergladense BLCC-F167</name>
    <dbReference type="NCBI Taxonomy" id="3153639"/>
    <lineage>
        <taxon>Bacteria</taxon>
        <taxon>Bacillati</taxon>
        <taxon>Cyanobacteriota</taxon>
        <taxon>Cyanophyceae</taxon>
        <taxon>Oscillatoriophycideae</taxon>
        <taxon>Aerosakkonematales</taxon>
        <taxon>Aerosakkonemataceae</taxon>
        <taxon>Floridanema</taxon>
        <taxon>Floridanema evergladense</taxon>
    </lineage>
</organism>
<accession>A0ABV4WG24</accession>
<dbReference type="RefSeq" id="WP_413276469.1">
    <property type="nucleotide sequence ID" value="NZ_JBHFNT010000049.1"/>
</dbReference>
<dbReference type="SUPFAM" id="SSF53335">
    <property type="entry name" value="S-adenosyl-L-methionine-dependent methyltransferases"/>
    <property type="match status" value="1"/>
</dbReference>
<dbReference type="Pfam" id="PF13649">
    <property type="entry name" value="Methyltransf_25"/>
    <property type="match status" value="1"/>
</dbReference>
<comment type="caution">
    <text evidence="3">The sequence shown here is derived from an EMBL/GenBank/DDBJ whole genome shotgun (WGS) entry which is preliminary data.</text>
</comment>
<dbReference type="PANTHER" id="PTHR43861">
    <property type="entry name" value="TRANS-ACONITATE 2-METHYLTRANSFERASE-RELATED"/>
    <property type="match status" value="1"/>
</dbReference>
<dbReference type="Proteomes" id="UP001576780">
    <property type="component" value="Unassembled WGS sequence"/>
</dbReference>
<feature type="domain" description="Methyltransferase" evidence="2">
    <location>
        <begin position="102"/>
        <end position="193"/>
    </location>
</feature>
<dbReference type="Gene3D" id="3.40.50.150">
    <property type="entry name" value="Vaccinia Virus protein VP39"/>
    <property type="match status" value="1"/>
</dbReference>
<name>A0ABV4WG24_9CYAN</name>
<proteinExistence type="predicted"/>
<dbReference type="CDD" id="cd02440">
    <property type="entry name" value="AdoMet_MTases"/>
    <property type="match status" value="1"/>
</dbReference>
<dbReference type="InterPro" id="IPR041698">
    <property type="entry name" value="Methyltransf_25"/>
</dbReference>